<evidence type="ECO:0000313" key="3">
    <source>
        <dbReference type="Proteomes" id="UP000306102"/>
    </source>
</evidence>
<dbReference type="GO" id="GO:0016020">
    <property type="term" value="C:membrane"/>
    <property type="evidence" value="ECO:0007669"/>
    <property type="project" value="TreeGrafter"/>
</dbReference>
<comment type="caution">
    <text evidence="2">The sequence shown here is derived from an EMBL/GenBank/DDBJ whole genome shotgun (WGS) entry which is preliminary data.</text>
</comment>
<protein>
    <submittedName>
        <fullName evidence="2">Uncharacterized protein</fullName>
    </submittedName>
</protein>
<dbReference type="PANTHER" id="PTHR12242:SF22">
    <property type="entry name" value="OS02G0130600 PROTEIN"/>
    <property type="match status" value="1"/>
</dbReference>
<gene>
    <name evidence="2" type="ORF">TEA_012451</name>
</gene>
<name>A0A4S4EPT0_CAMSN</name>
<sequence>MGEEKNKEEQQQNTYRRSWKAMFERNSPCLVAGIPSAVILTDCVFWIIIVPILELKDYNLNFLIISMHTTNAVFLLGDTALNSLRFPWFRISYFILWTSFYVVFQWIVHASVSLWWPYPFLDLSSPFSPLWYVIIKHLLFDLLGNKQVYFFAAMVCVGGFDAHTMLRYFHVGNEDEVLSILKMVPSVLSVCDLIQIKSSWSVKYKELPRPQNNARSIGT</sequence>
<evidence type="ECO:0000313" key="2">
    <source>
        <dbReference type="EMBL" id="THG18748.1"/>
    </source>
</evidence>
<organism evidence="2 3">
    <name type="scientific">Camellia sinensis var. sinensis</name>
    <name type="common">China tea</name>
    <dbReference type="NCBI Taxonomy" id="542762"/>
    <lineage>
        <taxon>Eukaryota</taxon>
        <taxon>Viridiplantae</taxon>
        <taxon>Streptophyta</taxon>
        <taxon>Embryophyta</taxon>
        <taxon>Tracheophyta</taxon>
        <taxon>Spermatophyta</taxon>
        <taxon>Magnoliopsida</taxon>
        <taxon>eudicotyledons</taxon>
        <taxon>Gunneridae</taxon>
        <taxon>Pentapetalae</taxon>
        <taxon>asterids</taxon>
        <taxon>Ericales</taxon>
        <taxon>Theaceae</taxon>
        <taxon>Camellia</taxon>
    </lineage>
</organism>
<accession>A0A4S4EPT0</accession>
<keyword evidence="1" id="KW-0472">Membrane</keyword>
<dbReference type="AlphaFoldDB" id="A0A4S4EPT0"/>
<feature type="transmembrane region" description="Helical" evidence="1">
    <location>
        <begin position="88"/>
        <end position="108"/>
    </location>
</feature>
<keyword evidence="3" id="KW-1185">Reference proteome</keyword>
<dbReference type="Proteomes" id="UP000306102">
    <property type="component" value="Unassembled WGS sequence"/>
</dbReference>
<keyword evidence="1" id="KW-1133">Transmembrane helix</keyword>
<reference evidence="2 3" key="1">
    <citation type="journal article" date="2018" name="Proc. Natl. Acad. Sci. U.S.A.">
        <title>Draft genome sequence of Camellia sinensis var. sinensis provides insights into the evolution of the tea genome and tea quality.</title>
        <authorList>
            <person name="Wei C."/>
            <person name="Yang H."/>
            <person name="Wang S."/>
            <person name="Zhao J."/>
            <person name="Liu C."/>
            <person name="Gao L."/>
            <person name="Xia E."/>
            <person name="Lu Y."/>
            <person name="Tai Y."/>
            <person name="She G."/>
            <person name="Sun J."/>
            <person name="Cao H."/>
            <person name="Tong W."/>
            <person name="Gao Q."/>
            <person name="Li Y."/>
            <person name="Deng W."/>
            <person name="Jiang X."/>
            <person name="Wang W."/>
            <person name="Chen Q."/>
            <person name="Zhang S."/>
            <person name="Li H."/>
            <person name="Wu J."/>
            <person name="Wang P."/>
            <person name="Li P."/>
            <person name="Shi C."/>
            <person name="Zheng F."/>
            <person name="Jian J."/>
            <person name="Huang B."/>
            <person name="Shan D."/>
            <person name="Shi M."/>
            <person name="Fang C."/>
            <person name="Yue Y."/>
            <person name="Li F."/>
            <person name="Li D."/>
            <person name="Wei S."/>
            <person name="Han B."/>
            <person name="Jiang C."/>
            <person name="Yin Y."/>
            <person name="Xia T."/>
            <person name="Zhang Z."/>
            <person name="Bennetzen J.L."/>
            <person name="Zhao S."/>
            <person name="Wan X."/>
        </authorList>
    </citation>
    <scope>NUCLEOTIDE SEQUENCE [LARGE SCALE GENOMIC DNA]</scope>
    <source>
        <strain evidence="3">cv. Shuchazao</strain>
        <tissue evidence="2">Leaf</tissue>
    </source>
</reference>
<feature type="transmembrane region" description="Helical" evidence="1">
    <location>
        <begin position="58"/>
        <end position="76"/>
    </location>
</feature>
<dbReference type="EMBL" id="SDRB02002876">
    <property type="protein sequence ID" value="THG18748.1"/>
    <property type="molecule type" value="Genomic_DNA"/>
</dbReference>
<feature type="transmembrane region" description="Helical" evidence="1">
    <location>
        <begin position="29"/>
        <end position="52"/>
    </location>
</feature>
<keyword evidence="1" id="KW-0812">Transmembrane</keyword>
<proteinExistence type="predicted"/>
<evidence type="ECO:0000256" key="1">
    <source>
        <dbReference type="SAM" id="Phobius"/>
    </source>
</evidence>
<dbReference type="PANTHER" id="PTHR12242">
    <property type="entry name" value="OS02G0130600 PROTEIN-RELATED"/>
    <property type="match status" value="1"/>
</dbReference>
<feature type="transmembrane region" description="Helical" evidence="1">
    <location>
        <begin position="147"/>
        <end position="166"/>
    </location>
</feature>